<gene>
    <name evidence="2" type="primary">LOC100187305</name>
</gene>
<dbReference type="Proteomes" id="UP000008144">
    <property type="component" value="Chromosome 8"/>
</dbReference>
<protein>
    <submittedName>
        <fullName evidence="2">Uncharacterized LOC100187305</fullName>
    </submittedName>
</protein>
<name>H2XKF3_CIOIN</name>
<dbReference type="EMBL" id="EAAA01002764">
    <property type="status" value="NOT_ANNOTATED_CDS"/>
    <property type="molecule type" value="Genomic_DNA"/>
</dbReference>
<reference evidence="3" key="1">
    <citation type="journal article" date="2002" name="Science">
        <title>The draft genome of Ciona intestinalis: insights into chordate and vertebrate origins.</title>
        <authorList>
            <person name="Dehal P."/>
            <person name="Satou Y."/>
            <person name="Campbell R.K."/>
            <person name="Chapman J."/>
            <person name="Degnan B."/>
            <person name="De Tomaso A."/>
            <person name="Davidson B."/>
            <person name="Di Gregorio A."/>
            <person name="Gelpke M."/>
            <person name="Goodstein D.M."/>
            <person name="Harafuji N."/>
            <person name="Hastings K.E."/>
            <person name="Ho I."/>
            <person name="Hotta K."/>
            <person name="Huang W."/>
            <person name="Kawashima T."/>
            <person name="Lemaire P."/>
            <person name="Martinez D."/>
            <person name="Meinertzhagen I.A."/>
            <person name="Necula S."/>
            <person name="Nonaka M."/>
            <person name="Putnam N."/>
            <person name="Rash S."/>
            <person name="Saiga H."/>
            <person name="Satake M."/>
            <person name="Terry A."/>
            <person name="Yamada L."/>
            <person name="Wang H.G."/>
            <person name="Awazu S."/>
            <person name="Azumi K."/>
            <person name="Boore J."/>
            <person name="Branno M."/>
            <person name="Chin-Bow S."/>
            <person name="DeSantis R."/>
            <person name="Doyle S."/>
            <person name="Francino P."/>
            <person name="Keys D.N."/>
            <person name="Haga S."/>
            <person name="Hayashi H."/>
            <person name="Hino K."/>
            <person name="Imai K.S."/>
            <person name="Inaba K."/>
            <person name="Kano S."/>
            <person name="Kobayashi K."/>
            <person name="Kobayashi M."/>
            <person name="Lee B.I."/>
            <person name="Makabe K.W."/>
            <person name="Manohar C."/>
            <person name="Matassi G."/>
            <person name="Medina M."/>
            <person name="Mochizuki Y."/>
            <person name="Mount S."/>
            <person name="Morishita T."/>
            <person name="Miura S."/>
            <person name="Nakayama A."/>
            <person name="Nishizaka S."/>
            <person name="Nomoto H."/>
            <person name="Ohta F."/>
            <person name="Oishi K."/>
            <person name="Rigoutsos I."/>
            <person name="Sano M."/>
            <person name="Sasaki A."/>
            <person name="Sasakura Y."/>
            <person name="Shoguchi E."/>
            <person name="Shin-i T."/>
            <person name="Spagnuolo A."/>
            <person name="Stainier D."/>
            <person name="Suzuki M.M."/>
            <person name="Tassy O."/>
            <person name="Takatori N."/>
            <person name="Tokuoka M."/>
            <person name="Yagi K."/>
            <person name="Yoshizaki F."/>
            <person name="Wada S."/>
            <person name="Zhang C."/>
            <person name="Hyatt P.D."/>
            <person name="Larimer F."/>
            <person name="Detter C."/>
            <person name="Doggett N."/>
            <person name="Glavina T."/>
            <person name="Hawkins T."/>
            <person name="Richardson P."/>
            <person name="Lucas S."/>
            <person name="Kohara Y."/>
            <person name="Levine M."/>
            <person name="Satoh N."/>
            <person name="Rokhsar D.S."/>
        </authorList>
    </citation>
    <scope>NUCLEOTIDE SEQUENCE [LARGE SCALE GENOMIC DNA]</scope>
</reference>
<reference evidence="2" key="3">
    <citation type="submission" date="2025-08" db="UniProtKB">
        <authorList>
            <consortium name="Ensembl"/>
        </authorList>
    </citation>
    <scope>IDENTIFICATION</scope>
</reference>
<dbReference type="KEGG" id="cin:100187305"/>
<proteinExistence type="predicted"/>
<organism evidence="2 3">
    <name type="scientific">Ciona intestinalis</name>
    <name type="common">Transparent sea squirt</name>
    <name type="synonym">Ascidia intestinalis</name>
    <dbReference type="NCBI Taxonomy" id="7719"/>
    <lineage>
        <taxon>Eukaryota</taxon>
        <taxon>Metazoa</taxon>
        <taxon>Chordata</taxon>
        <taxon>Tunicata</taxon>
        <taxon>Ascidiacea</taxon>
        <taxon>Phlebobranchia</taxon>
        <taxon>Cionidae</taxon>
        <taxon>Ciona</taxon>
    </lineage>
</organism>
<feature type="compositionally biased region" description="Polar residues" evidence="1">
    <location>
        <begin position="1"/>
        <end position="13"/>
    </location>
</feature>
<dbReference type="AlphaFoldDB" id="H2XKF3"/>
<accession>A0A1W2W8U2</accession>
<evidence type="ECO:0000313" key="2">
    <source>
        <dbReference type="Ensembl" id="ENSCINP00000030135.1"/>
    </source>
</evidence>
<evidence type="ECO:0000313" key="3">
    <source>
        <dbReference type="Proteomes" id="UP000008144"/>
    </source>
</evidence>
<accession>H2XKF3</accession>
<dbReference type="Ensembl" id="ENSCINT00000032548.1">
    <property type="protein sequence ID" value="ENSCINP00000030135.1"/>
    <property type="gene ID" value="ENSCING00000020119.1"/>
</dbReference>
<reference evidence="2" key="4">
    <citation type="submission" date="2025-09" db="UniProtKB">
        <authorList>
            <consortium name="Ensembl"/>
        </authorList>
    </citation>
    <scope>IDENTIFICATION</scope>
</reference>
<evidence type="ECO:0000256" key="1">
    <source>
        <dbReference type="SAM" id="MobiDB-lite"/>
    </source>
</evidence>
<dbReference type="InParanoid" id="H2XKF3"/>
<dbReference type="OMA" id="PDVHQHN"/>
<dbReference type="GeneTree" id="ENSGT00660000097455"/>
<reference evidence="2" key="2">
    <citation type="journal article" date="2008" name="Genome Biol.">
        <title>Improved genome assembly and evidence-based global gene model set for the chordate Ciona intestinalis: new insight into intron and operon populations.</title>
        <authorList>
            <person name="Satou Y."/>
            <person name="Mineta K."/>
            <person name="Ogasawara M."/>
            <person name="Sasakura Y."/>
            <person name="Shoguchi E."/>
            <person name="Ueno K."/>
            <person name="Yamada L."/>
            <person name="Matsumoto J."/>
            <person name="Wasserscheid J."/>
            <person name="Dewar K."/>
            <person name="Wiley G.B."/>
            <person name="Macmil S.L."/>
            <person name="Roe B.A."/>
            <person name="Zeller R.W."/>
            <person name="Hastings K.E."/>
            <person name="Lemaire P."/>
            <person name="Lindquist E."/>
            <person name="Endo T."/>
            <person name="Hotta K."/>
            <person name="Inaba K."/>
        </authorList>
    </citation>
    <scope>NUCLEOTIDE SEQUENCE [LARGE SCALE GENOMIC DNA]</scope>
    <source>
        <strain evidence="2">wild type</strain>
    </source>
</reference>
<dbReference type="HOGENOM" id="CLU_112612_0_0_1"/>
<dbReference type="OrthoDB" id="9992297at2759"/>
<sequence length="212" mass="25161">MTLATLPQTTKTPGSRGSRARHRRSATLPTRLPNIVPRSTLVTPAITGINPVQRIDVLHPPTVPKRTVFLETGESQYHMHRRCILMQQQKWMREHGEWQKPVYGTAAVRENYRSTLRGTLKSQMDDRVLLKRREWEEAVNESIMTSEKDRRDCMEDYEKRRNKFNFLLTFTKANKEMMETRWKEKQVLKLLENKRDSEQLKYNPINWSHTLK</sequence>
<keyword evidence="3" id="KW-1185">Reference proteome</keyword>
<dbReference type="RefSeq" id="XP_002126996.1">
    <property type="nucleotide sequence ID" value="XM_002126960.4"/>
</dbReference>
<feature type="region of interest" description="Disordered" evidence="1">
    <location>
        <begin position="1"/>
        <end position="29"/>
    </location>
</feature>
<dbReference type="GeneID" id="100187305"/>